<reference evidence="1" key="1">
    <citation type="journal article" date="2020" name="Stud. Mycol.">
        <title>101 Dothideomycetes genomes: a test case for predicting lifestyles and emergence of pathogens.</title>
        <authorList>
            <person name="Haridas S."/>
            <person name="Albert R."/>
            <person name="Binder M."/>
            <person name="Bloem J."/>
            <person name="Labutti K."/>
            <person name="Salamov A."/>
            <person name="Andreopoulos B."/>
            <person name="Baker S."/>
            <person name="Barry K."/>
            <person name="Bills G."/>
            <person name="Bluhm B."/>
            <person name="Cannon C."/>
            <person name="Castanera R."/>
            <person name="Culley D."/>
            <person name="Daum C."/>
            <person name="Ezra D."/>
            <person name="Gonzalez J."/>
            <person name="Henrissat B."/>
            <person name="Kuo A."/>
            <person name="Liang C."/>
            <person name="Lipzen A."/>
            <person name="Lutzoni F."/>
            <person name="Magnuson J."/>
            <person name="Mondo S."/>
            <person name="Nolan M."/>
            <person name="Ohm R."/>
            <person name="Pangilinan J."/>
            <person name="Park H.-J."/>
            <person name="Ramirez L."/>
            <person name="Alfaro M."/>
            <person name="Sun H."/>
            <person name="Tritt A."/>
            <person name="Yoshinaga Y."/>
            <person name="Zwiers L.-H."/>
            <person name="Turgeon B."/>
            <person name="Goodwin S."/>
            <person name="Spatafora J."/>
            <person name="Crous P."/>
            <person name="Grigoriev I."/>
        </authorList>
    </citation>
    <scope>NUCLEOTIDE SEQUENCE</scope>
    <source>
        <strain evidence="1">CBS 183.55</strain>
    </source>
</reference>
<dbReference type="RefSeq" id="XP_033443020.1">
    <property type="nucleotide sequence ID" value="XM_033586873.1"/>
</dbReference>
<dbReference type="GeneID" id="54344519"/>
<dbReference type="Proteomes" id="UP000800082">
    <property type="component" value="Unassembled WGS sequence"/>
</dbReference>
<accession>A0A6A5RAC1</accession>
<organism evidence="1 2">
    <name type="scientific">Didymella exigua CBS 183.55</name>
    <dbReference type="NCBI Taxonomy" id="1150837"/>
    <lineage>
        <taxon>Eukaryota</taxon>
        <taxon>Fungi</taxon>
        <taxon>Dikarya</taxon>
        <taxon>Ascomycota</taxon>
        <taxon>Pezizomycotina</taxon>
        <taxon>Dothideomycetes</taxon>
        <taxon>Pleosporomycetidae</taxon>
        <taxon>Pleosporales</taxon>
        <taxon>Pleosporineae</taxon>
        <taxon>Didymellaceae</taxon>
        <taxon>Didymella</taxon>
    </lineage>
</organism>
<evidence type="ECO:0000313" key="2">
    <source>
        <dbReference type="Proteomes" id="UP000800082"/>
    </source>
</evidence>
<gene>
    <name evidence="1" type="ORF">M421DRAFT_10311</name>
</gene>
<dbReference type="EMBL" id="ML979016">
    <property type="protein sequence ID" value="KAF1922767.1"/>
    <property type="molecule type" value="Genomic_DNA"/>
</dbReference>
<sequence length="51" mass="5702">MTLVTGSERRGRLKAVQQGNWEWTTVIQGINGTGWAIPPFIIFKGHNYLSA</sequence>
<protein>
    <submittedName>
        <fullName evidence="1">Uncharacterized protein</fullName>
    </submittedName>
</protein>
<keyword evidence="2" id="KW-1185">Reference proteome</keyword>
<dbReference type="OrthoDB" id="3762113at2759"/>
<proteinExistence type="predicted"/>
<name>A0A6A5RAC1_9PLEO</name>
<evidence type="ECO:0000313" key="1">
    <source>
        <dbReference type="EMBL" id="KAF1922767.1"/>
    </source>
</evidence>
<dbReference type="AlphaFoldDB" id="A0A6A5RAC1"/>